<comment type="caution">
    <text evidence="1">The sequence shown here is derived from an EMBL/GenBank/DDBJ whole genome shotgun (WGS) entry which is preliminary data.</text>
</comment>
<evidence type="ECO:0000313" key="1">
    <source>
        <dbReference type="EMBL" id="EFW88439.1"/>
    </source>
</evidence>
<evidence type="ECO:0000313" key="2">
    <source>
        <dbReference type="Proteomes" id="UP000005699"/>
    </source>
</evidence>
<organism evidence="1 2">
    <name type="scientific">Streptococcus equinus ATCC 9812</name>
    <dbReference type="NCBI Taxonomy" id="525379"/>
    <lineage>
        <taxon>Bacteria</taxon>
        <taxon>Bacillati</taxon>
        <taxon>Bacillota</taxon>
        <taxon>Bacilli</taxon>
        <taxon>Lactobacillales</taxon>
        <taxon>Streptococcaceae</taxon>
        <taxon>Streptococcus</taxon>
    </lineage>
</organism>
<accession>E8JQM7</accession>
<dbReference type="RefSeq" id="WP_004233429.1">
    <property type="nucleotide sequence ID" value="NZ_GL698429.1"/>
</dbReference>
<dbReference type="EMBL" id="AEVB01000036">
    <property type="protein sequence ID" value="EFW88439.1"/>
    <property type="molecule type" value="Genomic_DNA"/>
</dbReference>
<proteinExistence type="predicted"/>
<dbReference type="Proteomes" id="UP000005699">
    <property type="component" value="Unassembled WGS sequence"/>
</dbReference>
<dbReference type="AlphaFoldDB" id="E8JQM7"/>
<reference evidence="1 2" key="1">
    <citation type="submission" date="2010-12" db="EMBL/GenBank/DDBJ databases">
        <authorList>
            <person name="Muzny D."/>
            <person name="Qin X."/>
            <person name="Deng J."/>
            <person name="Jiang H."/>
            <person name="Liu Y."/>
            <person name="Qu J."/>
            <person name="Song X.-Z."/>
            <person name="Zhang L."/>
            <person name="Thornton R."/>
            <person name="Coyle M."/>
            <person name="Francisco L."/>
            <person name="Jackson L."/>
            <person name="Javaid M."/>
            <person name="Korchina V."/>
            <person name="Kovar C."/>
            <person name="Mata R."/>
            <person name="Mathew T."/>
            <person name="Ngo R."/>
            <person name="Nguyen L."/>
            <person name="Nguyen N."/>
            <person name="Okwuonu G."/>
            <person name="Ongeri F."/>
            <person name="Pham C."/>
            <person name="Simmons D."/>
            <person name="Wilczek-Boney K."/>
            <person name="Hale W."/>
            <person name="Jakkamsetti A."/>
            <person name="Pham P."/>
            <person name="Ruth R."/>
            <person name="San Lucas F."/>
            <person name="Warren J."/>
            <person name="Zhang J."/>
            <person name="Zhao Z."/>
            <person name="Zhou C."/>
            <person name="Zhu D."/>
            <person name="Lee S."/>
            <person name="Bess C."/>
            <person name="Blankenburg K."/>
            <person name="Forbes L."/>
            <person name="Fu Q."/>
            <person name="Gubbala S."/>
            <person name="Hirani K."/>
            <person name="Jayaseelan J.C."/>
            <person name="Lara F."/>
            <person name="Munidasa M."/>
            <person name="Palculict T."/>
            <person name="Patil S."/>
            <person name="Pu L.-L."/>
            <person name="Saada N."/>
            <person name="Tang L."/>
            <person name="Weissenberger G."/>
            <person name="Zhu Y."/>
            <person name="Hemphill L."/>
            <person name="Shang Y."/>
            <person name="Youmans B."/>
            <person name="Ayvaz T."/>
            <person name="Ross M."/>
            <person name="Santibanez J."/>
            <person name="Aqrawi P."/>
            <person name="Gross S."/>
            <person name="Joshi V."/>
            <person name="Fowler G."/>
            <person name="Nazareth L."/>
            <person name="Reid J."/>
            <person name="Worley K."/>
            <person name="Petrosino J."/>
            <person name="Highlander S."/>
            <person name="Gibbs R."/>
        </authorList>
    </citation>
    <scope>NUCLEOTIDE SEQUENCE [LARGE SCALE GENOMIC DNA]</scope>
    <source>
        <strain evidence="1 2">ATCC 9812</strain>
    </source>
</reference>
<name>E8JQM7_STREI</name>
<gene>
    <name evidence="1" type="ORF">HMPREF0819_1297</name>
</gene>
<sequence length="351" mass="41208">MSKEIQEYILNYYRYRGFSPTDITKETNKYYNEVCETVKQMEKAGIVEWKKEQGKYVVIAEPSTDYISQTAKEKDYTPQTVIRNKTNSFNLNNYSKFTSWTERFKKSKKDIDELAKRVSKKSELPMLAETEEGLFFIHDAIVKAEDVNKITKKIQASLKENNNQLIEIYKFFGFVAAAFDSLDQDYLQRILVNMEMAKEANKKAVRGLEENQKLIESQKMVIEVLKKHKDDLDELQHLKDIDMFYDEYQDFKASQEDAFDEVYASQELMADEILHLQERQTTITQQLTNLYDEYQDFKASQEKALRELHTSQESMAGQFSALQEEYNQISQVQTESLAETKRLQEEAGKKI</sequence>
<protein>
    <submittedName>
        <fullName evidence="1">Uncharacterized protein</fullName>
    </submittedName>
</protein>
<dbReference type="HOGENOM" id="CLU_789664_0_0_9"/>